<dbReference type="RefSeq" id="WP_127082582.1">
    <property type="nucleotide sequence ID" value="NZ_RSCL01000010.1"/>
</dbReference>
<sequence>MIITDLREKNWNNFFVHHLQDWQGVCTKYSPQGEMFEYFESLRSFCGNQEQTQVIQNNEYKYPDGKIVEKTWQINKKSNNLADGLCHEAIPSMRTLFFDQGAAVWFKKEFEVGINFAVELLLKVENGRNSVTTHYDGEGNLIRTVCIREDINGSQVQQWTDEMNLCAERDFGGNWQGTSITMSPDLQVSDSVKTQLHFPIEGNKNFFLPSGISVSCPSRITSQNKFTIVANCFMTALHLQQLVVNYDDSGAFSNVKLELFSL</sequence>
<accession>A0A433VEX2</accession>
<dbReference type="OrthoDB" id="465937at2"/>
<dbReference type="Proteomes" id="UP000271624">
    <property type="component" value="Unassembled WGS sequence"/>
</dbReference>
<organism evidence="2 3">
    <name type="scientific">Dulcicalothrix desertica PCC 7102</name>
    <dbReference type="NCBI Taxonomy" id="232991"/>
    <lineage>
        <taxon>Bacteria</taxon>
        <taxon>Bacillati</taxon>
        <taxon>Cyanobacteriota</taxon>
        <taxon>Cyanophyceae</taxon>
        <taxon>Nostocales</taxon>
        <taxon>Calotrichaceae</taxon>
        <taxon>Dulcicalothrix</taxon>
    </lineage>
</organism>
<evidence type="ECO:0000313" key="2">
    <source>
        <dbReference type="EMBL" id="RUT04597.1"/>
    </source>
</evidence>
<dbReference type="InterPro" id="IPR022017">
    <property type="entry name" value="BFA1-like_DUF3598"/>
</dbReference>
<dbReference type="AlphaFoldDB" id="A0A433VEX2"/>
<reference evidence="2" key="1">
    <citation type="submission" date="2018-12" db="EMBL/GenBank/DDBJ databases">
        <authorList>
            <person name="Will S."/>
            <person name="Neumann-Schaal M."/>
            <person name="Henke P."/>
        </authorList>
    </citation>
    <scope>NUCLEOTIDE SEQUENCE</scope>
    <source>
        <strain evidence="2">PCC 7102</strain>
    </source>
</reference>
<comment type="caution">
    <text evidence="2">The sequence shown here is derived from an EMBL/GenBank/DDBJ whole genome shotgun (WGS) entry which is preliminary data.</text>
</comment>
<evidence type="ECO:0000313" key="3">
    <source>
        <dbReference type="Proteomes" id="UP000271624"/>
    </source>
</evidence>
<dbReference type="Pfam" id="PF12204">
    <property type="entry name" value="DUF3598_N"/>
    <property type="match status" value="1"/>
</dbReference>
<name>A0A433VEX2_9CYAN</name>
<evidence type="ECO:0000259" key="1">
    <source>
        <dbReference type="Pfam" id="PF12204"/>
    </source>
</evidence>
<protein>
    <recommendedName>
        <fullName evidence="1">DUF3598 domain-containing protein</fullName>
    </recommendedName>
</protein>
<dbReference type="Gene3D" id="2.40.128.20">
    <property type="match status" value="2"/>
</dbReference>
<proteinExistence type="predicted"/>
<gene>
    <name evidence="2" type="ORF">DSM106972_041660</name>
</gene>
<reference evidence="2" key="2">
    <citation type="journal article" date="2019" name="Genome Biol. Evol.">
        <title>Day and night: Metabolic profiles and evolutionary relationships of six axenic non-marine cyanobacteria.</title>
        <authorList>
            <person name="Will S.E."/>
            <person name="Henke P."/>
            <person name="Boedeker C."/>
            <person name="Huang S."/>
            <person name="Brinkmann H."/>
            <person name="Rohde M."/>
            <person name="Jarek M."/>
            <person name="Friedl T."/>
            <person name="Seufert S."/>
            <person name="Schumacher M."/>
            <person name="Overmann J."/>
            <person name="Neumann-Schaal M."/>
            <person name="Petersen J."/>
        </authorList>
    </citation>
    <scope>NUCLEOTIDE SEQUENCE [LARGE SCALE GENOMIC DNA]</scope>
    <source>
        <strain evidence="2">PCC 7102</strain>
    </source>
</reference>
<keyword evidence="3" id="KW-1185">Reference proteome</keyword>
<feature type="domain" description="DUF3598" evidence="1">
    <location>
        <begin position="8"/>
        <end position="153"/>
    </location>
</feature>
<dbReference type="SUPFAM" id="SSF50814">
    <property type="entry name" value="Lipocalins"/>
    <property type="match status" value="2"/>
</dbReference>
<dbReference type="EMBL" id="RSCL01000010">
    <property type="protein sequence ID" value="RUT04597.1"/>
    <property type="molecule type" value="Genomic_DNA"/>
</dbReference>
<dbReference type="InterPro" id="IPR012674">
    <property type="entry name" value="Calycin"/>
</dbReference>